<dbReference type="SUPFAM" id="SSF110849">
    <property type="entry name" value="ParB/Sulfiredoxin"/>
    <property type="match status" value="1"/>
</dbReference>
<protein>
    <recommendedName>
        <fullName evidence="3">ParB/Sulfiredoxin domain-containing protein</fullName>
    </recommendedName>
</protein>
<organism evidence="1 2">
    <name type="scientific">Alteracholeplasma palmae (strain ATCC 49389 / J233)</name>
    <name type="common">Acholeplasma palmae</name>
    <dbReference type="NCBI Taxonomy" id="1318466"/>
    <lineage>
        <taxon>Bacteria</taxon>
        <taxon>Bacillati</taxon>
        <taxon>Mycoplasmatota</taxon>
        <taxon>Mollicutes</taxon>
        <taxon>Acholeplasmatales</taxon>
        <taxon>Acholeplasmataceae</taxon>
        <taxon>Acholeplasma</taxon>
    </lineage>
</organism>
<dbReference type="EMBL" id="FO681347">
    <property type="protein sequence ID" value="CCV63768.1"/>
    <property type="molecule type" value="Genomic_DNA"/>
</dbReference>
<dbReference type="Proteomes" id="UP000032740">
    <property type="component" value="Chromosome"/>
</dbReference>
<proteinExistence type="predicted"/>
<evidence type="ECO:0000313" key="2">
    <source>
        <dbReference type="Proteomes" id="UP000032740"/>
    </source>
</evidence>
<dbReference type="OrthoDB" id="401409at2"/>
<accession>U4KJX4</accession>
<dbReference type="InterPro" id="IPR036086">
    <property type="entry name" value="ParB/Sulfiredoxin_sf"/>
</dbReference>
<keyword evidence="2" id="KW-1185">Reference proteome</keyword>
<gene>
    <name evidence="1" type="ORF">BN85401910</name>
</gene>
<dbReference type="REBASE" id="166915">
    <property type="entry name" value="Apa233ORF1920P"/>
</dbReference>
<dbReference type="KEGG" id="apal:BN85401910"/>
<reference evidence="1 2" key="1">
    <citation type="journal article" date="2013" name="J. Mol. Microbiol. Biotechnol.">
        <title>Analysis of the Complete Genomes of Acholeplasma brassicae , A. palmae and A. laidlawii and Their Comparison to the Obligate Parasites from ' Candidatus Phytoplasma'.</title>
        <authorList>
            <person name="Kube M."/>
            <person name="Siewert C."/>
            <person name="Migdoll A.M."/>
            <person name="Duduk B."/>
            <person name="Holz S."/>
            <person name="Rabus R."/>
            <person name="Seemuller E."/>
            <person name="Mitrovic J."/>
            <person name="Muller I."/>
            <person name="Buttner C."/>
            <person name="Reinhardt R."/>
        </authorList>
    </citation>
    <scope>NUCLEOTIDE SEQUENCE [LARGE SCALE GENOMIC DNA]</scope>
    <source>
        <strain evidence="1 2">J233</strain>
    </source>
</reference>
<dbReference type="HOGENOM" id="CLU_047523_0_0_14"/>
<dbReference type="RefSeq" id="WP_026655037.1">
    <property type="nucleotide sequence ID" value="NC_022538.1"/>
</dbReference>
<evidence type="ECO:0000313" key="1">
    <source>
        <dbReference type="EMBL" id="CCV63768.1"/>
    </source>
</evidence>
<evidence type="ECO:0008006" key="3">
    <source>
        <dbReference type="Google" id="ProtNLM"/>
    </source>
</evidence>
<dbReference type="STRING" id="1318466.BN85401910"/>
<sequence length="513" mass="59312">MAKYKTINIKDLILWENNPRISGEDKLEIEENNILSIYKQNPSNMKNIAKNIAENGLKPHDLVVVYPKNRKYIVYEGNRRIAALKCIKNPKILKDEIEGFRFFSKIAKQNKINMDVFCYVAEDYIQAMDLVRSTHTGQLNGIGRIPWGTREKDNFTRLINPEAITTASQLLHNYPNEFDTVISNIKITNATRILDNPEIKKIIGIKNKEDYNSLDSIQQSLVHDILECAIKVAKEKKASVSRYFNTSDKIKIDLAGKFINRAYVTEKKKNVITNIKLFQNNWRIHINEQFNLLENIVDLKNYEIRNIEYKILTDISKTNLSEDKISFSEKGEYRIRYEYTTEERLITAICDFSVYSRPTTIGTSEKELFDNHKSYKIDINETINNLILQVRTLNKDKHYLIISTALRSIVEGALVEMHDKYNWKNAGSLGNYIHNFKSKIIMDNKLKEKICEETNENIASINSFLEGIDPRQIAAQLNLSVHNAGVYFTKQSILDLAETTVTVILMYCSALLK</sequence>
<name>U4KJX4_ALTPJ</name>
<dbReference type="AlphaFoldDB" id="U4KJX4"/>